<evidence type="ECO:0000313" key="2">
    <source>
        <dbReference type="Proteomes" id="UP000215902"/>
    </source>
</evidence>
<sequence>SRRENSDFESQAAAAAAAAAAYAEDLFSGVVNGRDESNLLLPLDEAPHELRLNWVLADTGDELGGGDCVDIEATIHILEPETALPRTNRRERARCFAPVRLAIGVPICRTTVEVTLLLIHCSILKRAAQYRPMRCRKNFAYRQHCMVSSKMSQTG</sequence>
<organism evidence="1 2">
    <name type="scientific">Macrostomum lignano</name>
    <dbReference type="NCBI Taxonomy" id="282301"/>
    <lineage>
        <taxon>Eukaryota</taxon>
        <taxon>Metazoa</taxon>
        <taxon>Spiralia</taxon>
        <taxon>Lophotrochozoa</taxon>
        <taxon>Platyhelminthes</taxon>
        <taxon>Rhabditophora</taxon>
        <taxon>Macrostomorpha</taxon>
        <taxon>Macrostomida</taxon>
        <taxon>Macrostomidae</taxon>
        <taxon>Macrostomum</taxon>
    </lineage>
</organism>
<dbReference type="AlphaFoldDB" id="A0A267DIL0"/>
<dbReference type="Proteomes" id="UP000215902">
    <property type="component" value="Unassembled WGS sequence"/>
</dbReference>
<dbReference type="EMBL" id="NIVC01004135">
    <property type="protein sequence ID" value="PAA48484.1"/>
    <property type="molecule type" value="Genomic_DNA"/>
</dbReference>
<gene>
    <name evidence="1" type="ORF">BOX15_Mlig026408g5</name>
</gene>
<accession>A0A267DIL0</accession>
<feature type="non-terminal residue" evidence="1">
    <location>
        <position position="1"/>
    </location>
</feature>
<proteinExistence type="predicted"/>
<keyword evidence="2" id="KW-1185">Reference proteome</keyword>
<name>A0A267DIL0_9PLAT</name>
<comment type="caution">
    <text evidence="1">The sequence shown here is derived from an EMBL/GenBank/DDBJ whole genome shotgun (WGS) entry which is preliminary data.</text>
</comment>
<protein>
    <submittedName>
        <fullName evidence="1">Uncharacterized protein</fullName>
    </submittedName>
</protein>
<evidence type="ECO:0000313" key="1">
    <source>
        <dbReference type="EMBL" id="PAA48484.1"/>
    </source>
</evidence>
<reference evidence="1 2" key="1">
    <citation type="submission" date="2017-06" db="EMBL/GenBank/DDBJ databases">
        <title>A platform for efficient transgenesis in Macrostomum lignano, a flatworm model organism for stem cell research.</title>
        <authorList>
            <person name="Berezikov E."/>
        </authorList>
    </citation>
    <scope>NUCLEOTIDE SEQUENCE [LARGE SCALE GENOMIC DNA]</scope>
    <source>
        <strain evidence="1">DV1</strain>
        <tissue evidence="1">Whole organism</tissue>
    </source>
</reference>